<dbReference type="InterPro" id="IPR035516">
    <property type="entry name" value="Gyrase/topoIV_suA_C"/>
</dbReference>
<dbReference type="EC" id="5.6.2.2" evidence="8"/>
<dbReference type="Gene3D" id="2.120.10.90">
    <property type="entry name" value="DNA gyrase/topoisomerase IV, subunit A, C-terminal"/>
    <property type="match status" value="1"/>
</dbReference>
<evidence type="ECO:0000256" key="8">
    <source>
        <dbReference type="HAMAP-Rule" id="MF_01897"/>
    </source>
</evidence>
<evidence type="ECO:0000256" key="1">
    <source>
        <dbReference type="ARBA" id="ARBA00000185"/>
    </source>
</evidence>
<evidence type="ECO:0000256" key="9">
    <source>
        <dbReference type="PROSITE-ProRule" id="PRU01384"/>
    </source>
</evidence>
<dbReference type="InterPro" id="IPR013760">
    <property type="entry name" value="Topo_IIA-like_dom_sf"/>
</dbReference>
<dbReference type="Pfam" id="PF00521">
    <property type="entry name" value="DNA_topoisoIV"/>
    <property type="match status" value="1"/>
</dbReference>
<dbReference type="Pfam" id="PF03989">
    <property type="entry name" value="DNA_gyraseA_C"/>
    <property type="match status" value="6"/>
</dbReference>
<evidence type="ECO:0000256" key="10">
    <source>
        <dbReference type="SAM" id="Coils"/>
    </source>
</evidence>
<keyword evidence="7 8" id="KW-0413">Isomerase</keyword>
<dbReference type="SUPFAM" id="SSF56719">
    <property type="entry name" value="Type II DNA topoisomerase"/>
    <property type="match status" value="1"/>
</dbReference>
<evidence type="ECO:0000259" key="12">
    <source>
        <dbReference type="PROSITE" id="PS52040"/>
    </source>
</evidence>
<evidence type="ECO:0000313" key="14">
    <source>
        <dbReference type="Proteomes" id="UP000198382"/>
    </source>
</evidence>
<dbReference type="SMART" id="SM00434">
    <property type="entry name" value="TOP4c"/>
    <property type="match status" value="1"/>
</dbReference>
<evidence type="ECO:0000256" key="11">
    <source>
        <dbReference type="SAM" id="MobiDB-lite"/>
    </source>
</evidence>
<dbReference type="NCBIfam" id="NF004044">
    <property type="entry name" value="PRK05561.1"/>
    <property type="match status" value="1"/>
</dbReference>
<feature type="short sequence motif" description="GyrA-box" evidence="8">
    <location>
        <begin position="523"/>
        <end position="529"/>
    </location>
</feature>
<dbReference type="Gene3D" id="3.90.199.10">
    <property type="entry name" value="Topoisomerase II, domain 5"/>
    <property type="match status" value="1"/>
</dbReference>
<comment type="function">
    <text evidence="8">A type II topoisomerase that negatively supercoils closed circular double-stranded (ds) DNA in an ATP-dependent manner to modulate DNA topology and maintain chromosomes in an underwound state. Negative supercoiling favors strand separation, and DNA replication, transcription, recombination and repair, all of which involve strand separation. Also able to catalyze the interconversion of other topological isomers of dsDNA rings, including catenanes and knotted rings. Type II topoisomerases break and join 2 DNA strands simultaneously in an ATP-dependent manner.</text>
</comment>
<comment type="catalytic activity">
    <reaction evidence="1 8 9">
        <text>ATP-dependent breakage, passage and rejoining of double-stranded DNA.</text>
        <dbReference type="EC" id="5.6.2.2"/>
    </reaction>
</comment>
<evidence type="ECO:0000256" key="2">
    <source>
        <dbReference type="ARBA" id="ARBA00008263"/>
    </source>
</evidence>
<feature type="domain" description="Topo IIA-type catalytic" evidence="12">
    <location>
        <begin position="33"/>
        <end position="496"/>
    </location>
</feature>
<keyword evidence="5 8" id="KW-0799">Topoisomerase</keyword>
<sequence length="880" mass="98933">MSEGEKLIPINIEDEMKSAYIDYSMSVIVSRALPDVRDGLKPVHRRVLYGMYDLGVTSRSAHKKSARIVGEVLGKYHPHGDTSVYDAMVRMAQEWSMRYLLVDGQGNFGSVDGDSPAAMRYTEARMRKISEDIMADIEKETVDFQLNFDDTLYEPKVMPTRVPTLLVNGATGIAVGMATNMPPHNLTEVINGTLAYLDNNDIEIDELITHIKAPDFPTGGVIYGYEGVREAFKTGRGRIVMRAKVGFEEVDGRECIIVTEIPYQVNKAEMIKRTADLVNDKKIEGIANIRDESDRNGMRIVYILKRDATPNVVLNTLYKFTSLQSSFSVNNIALVKGRPQMLNLKDMIHYFIEHRHDVVVRRTQFELRKAEERAHILEGLIIASDNIDEVIAIIRGSKNTEEAREKLIERFNLSDIQARAIVEMRLRQLTGLEQDKLRAEFEELMKLIEHLKALLADVNLRTALIKEELEEIREKYGDERRSQIEYSGGDVSIEDLIADENVVITISHAGYIKRTNLTEYKTQNRGGVGQKSAGTRDQDFLEHMFVATNHQYMMFFTQKGKCFWMRVYEIPEGSKTAKGRAIQNLVNIESDDKVKAFICTQDLKDKDYINSHNLVMVTKQGQVKKTSLEKYSKPRVNGVAAITIKEGDELMGAQLTNGDSQIILAVKSGKLVRFEETKTRPMGRTASGVRGITLKDDTDEVIGMVTVAKEDVNDSQILVVTENGYGKRTKLVDEDGEDVYRITNRGGKGVKTLNITEKTGKLISINAVTDADDLMIINKSGLTIRMAIEDLRVMGRATQGVRLINLKGKDSIAAVTKVMKDDVAEVIVDEDGNVIESVIERVKPDLEVLEDDGTADDDDDDDTDEEVEDEDDSEEEESEE</sequence>
<dbReference type="PANTHER" id="PTHR43493:SF5">
    <property type="entry name" value="DNA GYRASE SUBUNIT A, CHLOROPLASTIC_MITOCHONDRIAL"/>
    <property type="match status" value="1"/>
</dbReference>
<evidence type="ECO:0000256" key="5">
    <source>
        <dbReference type="ARBA" id="ARBA00023029"/>
    </source>
</evidence>
<evidence type="ECO:0000256" key="7">
    <source>
        <dbReference type="ARBA" id="ARBA00023235"/>
    </source>
</evidence>
<dbReference type="InterPro" id="IPR013758">
    <property type="entry name" value="Topo_IIA_A/C_ab"/>
</dbReference>
<gene>
    <name evidence="8" type="primary">gyrA</name>
    <name evidence="13" type="ORF">B0A65_01110</name>
</gene>
<proteinExistence type="inferred from homology"/>
<accession>A0ABX4BWW5</accession>
<feature type="coiled-coil region" evidence="10">
    <location>
        <begin position="434"/>
        <end position="475"/>
    </location>
</feature>
<comment type="similarity">
    <text evidence="2 8">Belongs to the type II topoisomerase GyrA/ParC subunit family.</text>
</comment>
<keyword evidence="4 8" id="KW-0067">ATP-binding</keyword>
<organism evidence="13 14">
    <name type="scientific">Flavobacterium frigidimaris</name>
    <dbReference type="NCBI Taxonomy" id="262320"/>
    <lineage>
        <taxon>Bacteria</taxon>
        <taxon>Pseudomonadati</taxon>
        <taxon>Bacteroidota</taxon>
        <taxon>Flavobacteriia</taxon>
        <taxon>Flavobacteriales</taxon>
        <taxon>Flavobacteriaceae</taxon>
        <taxon>Flavobacterium</taxon>
    </lineage>
</organism>
<dbReference type="InterPro" id="IPR013757">
    <property type="entry name" value="Topo_IIA_A_a_sf"/>
</dbReference>
<dbReference type="Gene3D" id="1.10.268.10">
    <property type="entry name" value="Topoisomerase, domain 3"/>
    <property type="match status" value="1"/>
</dbReference>
<dbReference type="PROSITE" id="PS52040">
    <property type="entry name" value="TOPO_IIA"/>
    <property type="match status" value="1"/>
</dbReference>
<comment type="subunit">
    <text evidence="8">Heterotetramer, composed of two GyrA and two GyrB chains. In the heterotetramer, GyrA contains the active site tyrosine that forms a transient covalent intermediate with DNA, while GyrB binds cofactors and catalyzes ATP hydrolysis.</text>
</comment>
<evidence type="ECO:0000313" key="13">
    <source>
        <dbReference type="EMBL" id="OXA82284.1"/>
    </source>
</evidence>
<dbReference type="SUPFAM" id="SSF101904">
    <property type="entry name" value="GyrA/ParC C-terminal domain-like"/>
    <property type="match status" value="1"/>
</dbReference>
<dbReference type="InterPro" id="IPR050220">
    <property type="entry name" value="Type_II_DNA_Topoisomerases"/>
</dbReference>
<comment type="caution">
    <text evidence="13">The sequence shown here is derived from an EMBL/GenBank/DDBJ whole genome shotgun (WGS) entry which is preliminary data.</text>
</comment>
<protein>
    <recommendedName>
        <fullName evidence="8">DNA gyrase subunit A</fullName>
        <ecNumber evidence="8">5.6.2.2</ecNumber>
    </recommendedName>
</protein>
<keyword evidence="6 8" id="KW-0238">DNA-binding</keyword>
<comment type="subcellular location">
    <subcellularLocation>
        <location evidence="8">Cytoplasm</location>
    </subcellularLocation>
</comment>
<feature type="compositionally biased region" description="Acidic residues" evidence="11">
    <location>
        <begin position="847"/>
        <end position="880"/>
    </location>
</feature>
<dbReference type="Gene3D" id="3.30.1360.40">
    <property type="match status" value="1"/>
</dbReference>
<keyword evidence="10" id="KW-0175">Coiled coil</keyword>
<dbReference type="RefSeq" id="WP_074657267.1">
    <property type="nucleotide sequence ID" value="NZ_MUGV01000002.1"/>
</dbReference>
<comment type="miscellaneous">
    <text evidence="8">Few gyrases are as efficient as E.coli at forming negative supercoils. Not all organisms have 2 type II topoisomerases; in organisms with a single type II topoisomerase this enzyme also has to decatenate newly replicated chromosomes.</text>
</comment>
<dbReference type="EMBL" id="MUGV01000002">
    <property type="protein sequence ID" value="OXA82284.1"/>
    <property type="molecule type" value="Genomic_DNA"/>
</dbReference>
<keyword evidence="8" id="KW-0963">Cytoplasm</keyword>
<evidence type="ECO:0000256" key="4">
    <source>
        <dbReference type="ARBA" id="ARBA00022840"/>
    </source>
</evidence>
<dbReference type="HAMAP" id="MF_01897">
    <property type="entry name" value="GyrA"/>
    <property type="match status" value="1"/>
</dbReference>
<dbReference type="InterPro" id="IPR002205">
    <property type="entry name" value="Topo_IIA_dom_A"/>
</dbReference>
<dbReference type="NCBIfam" id="TIGR01063">
    <property type="entry name" value="gyrA"/>
    <property type="match status" value="1"/>
</dbReference>
<evidence type="ECO:0000256" key="6">
    <source>
        <dbReference type="ARBA" id="ARBA00023125"/>
    </source>
</evidence>
<evidence type="ECO:0000256" key="3">
    <source>
        <dbReference type="ARBA" id="ARBA00022741"/>
    </source>
</evidence>
<dbReference type="InterPro" id="IPR005743">
    <property type="entry name" value="GyrA"/>
</dbReference>
<dbReference type="NCBIfam" id="NF004043">
    <property type="entry name" value="PRK05560.1"/>
    <property type="match status" value="1"/>
</dbReference>
<dbReference type="PANTHER" id="PTHR43493">
    <property type="entry name" value="DNA GYRASE/TOPOISOMERASE SUBUNIT A"/>
    <property type="match status" value="1"/>
</dbReference>
<reference evidence="13 14" key="1">
    <citation type="submission" date="2016-11" db="EMBL/GenBank/DDBJ databases">
        <title>Whole genomes of Flavobacteriaceae.</title>
        <authorList>
            <person name="Stine C."/>
            <person name="Li C."/>
            <person name="Tadesse D."/>
        </authorList>
    </citation>
    <scope>NUCLEOTIDE SEQUENCE [LARGE SCALE GENOMIC DNA]</scope>
    <source>
        <strain evidence="13 14">DSM 15937</strain>
    </source>
</reference>
<feature type="active site" description="O-(5'-phospho-DNA)-tyrosine intermediate" evidence="8 9">
    <location>
        <position position="121"/>
    </location>
</feature>
<keyword evidence="3 8" id="KW-0547">Nucleotide-binding</keyword>
<name>A0ABX4BWW5_FLAFR</name>
<dbReference type="Proteomes" id="UP000198382">
    <property type="component" value="Unassembled WGS sequence"/>
</dbReference>
<keyword evidence="14" id="KW-1185">Reference proteome</keyword>
<dbReference type="CDD" id="cd00187">
    <property type="entry name" value="TOP4c"/>
    <property type="match status" value="1"/>
</dbReference>
<dbReference type="InterPro" id="IPR006691">
    <property type="entry name" value="GyrA/parC_rep"/>
</dbReference>
<feature type="region of interest" description="Disordered" evidence="11">
    <location>
        <begin position="845"/>
        <end position="880"/>
    </location>
</feature>